<dbReference type="SUPFAM" id="SSF49899">
    <property type="entry name" value="Concanavalin A-like lectins/glucanases"/>
    <property type="match status" value="2"/>
</dbReference>
<keyword evidence="4" id="KW-1185">Reference proteome</keyword>
<dbReference type="PANTHER" id="PTHR10963:SF55">
    <property type="entry name" value="GLYCOSIDE HYDROLASE FAMILY 16 PROTEIN"/>
    <property type="match status" value="1"/>
</dbReference>
<dbReference type="OrthoDB" id="6488573at2759"/>
<evidence type="ECO:0000256" key="1">
    <source>
        <dbReference type="ARBA" id="ARBA00006865"/>
    </source>
</evidence>
<protein>
    <recommendedName>
        <fullName evidence="2">GH16 domain-containing protein</fullName>
    </recommendedName>
</protein>
<organism evidence="3">
    <name type="scientific">Oppiella nova</name>
    <dbReference type="NCBI Taxonomy" id="334625"/>
    <lineage>
        <taxon>Eukaryota</taxon>
        <taxon>Metazoa</taxon>
        <taxon>Ecdysozoa</taxon>
        <taxon>Arthropoda</taxon>
        <taxon>Chelicerata</taxon>
        <taxon>Arachnida</taxon>
        <taxon>Acari</taxon>
        <taxon>Acariformes</taxon>
        <taxon>Sarcoptiformes</taxon>
        <taxon>Oribatida</taxon>
        <taxon>Brachypylina</taxon>
        <taxon>Oppioidea</taxon>
        <taxon>Oppiidae</taxon>
        <taxon>Oppiella</taxon>
    </lineage>
</organism>
<dbReference type="CDD" id="cd08023">
    <property type="entry name" value="GH16_laminarinase_like"/>
    <property type="match status" value="2"/>
</dbReference>
<evidence type="ECO:0000313" key="4">
    <source>
        <dbReference type="Proteomes" id="UP000728032"/>
    </source>
</evidence>
<evidence type="ECO:0000313" key="3">
    <source>
        <dbReference type="EMBL" id="CAD7650064.1"/>
    </source>
</evidence>
<dbReference type="GO" id="GO:0005975">
    <property type="term" value="P:carbohydrate metabolic process"/>
    <property type="evidence" value="ECO:0007669"/>
    <property type="project" value="InterPro"/>
</dbReference>
<dbReference type="EMBL" id="OC918766">
    <property type="protein sequence ID" value="CAD7650064.1"/>
    <property type="molecule type" value="Genomic_DNA"/>
</dbReference>
<comment type="similarity">
    <text evidence="1">Belongs to the glycosyl hydrolase 16 family.</text>
</comment>
<dbReference type="EMBL" id="CAJPVJ010003941">
    <property type="protein sequence ID" value="CAG2168123.1"/>
    <property type="molecule type" value="Genomic_DNA"/>
</dbReference>
<evidence type="ECO:0000259" key="2">
    <source>
        <dbReference type="PROSITE" id="PS51762"/>
    </source>
</evidence>
<dbReference type="PANTHER" id="PTHR10963">
    <property type="entry name" value="GLYCOSYL HYDROLASE-RELATED"/>
    <property type="match status" value="1"/>
</dbReference>
<feature type="domain" description="GH16" evidence="2">
    <location>
        <begin position="300"/>
        <end position="553"/>
    </location>
</feature>
<accession>A0A7R9LYH4</accession>
<dbReference type="Pfam" id="PF00722">
    <property type="entry name" value="Glyco_hydro_16"/>
    <property type="match status" value="2"/>
</dbReference>
<dbReference type="AlphaFoldDB" id="A0A7R9LYH4"/>
<dbReference type="InterPro" id="IPR000757">
    <property type="entry name" value="Beta-glucanase-like"/>
</dbReference>
<feature type="domain" description="GH16" evidence="2">
    <location>
        <begin position="17"/>
        <end position="266"/>
    </location>
</feature>
<dbReference type="Proteomes" id="UP000728032">
    <property type="component" value="Unassembled WGS sequence"/>
</dbReference>
<dbReference type="InterPro" id="IPR050546">
    <property type="entry name" value="Glycosyl_Hydrlase_16"/>
</dbReference>
<sequence length="627" mass="70924">MISIIANLKQLNIVWRDEFEGQALDRDKWDVDNEFVKTNCKGNWMHQLHCNLDHPKNLQSTHGCLAITAARETNPYILSNNKNFSSAMITSKKGWPYGRIEIRAVLPNGKMLRPVFIMIHAAGQTKWALDGQIDVMTNIQDSSLYAGAHYGLLKNYKYTGAEYNAVCANLQEFHTYAVEWNETHIQWFFGDNKHSEDFDINKTLTTNYTKKGQPFDKAFKLTLSLGVGGDADYLFPGMSLTERDYMSWKCSAIIIDYVRVYEWVDNHTVHSGHISSVGDRTSSVDICESVMSYIRSPNHTDGDSHTTPEPIEPTFTLTLTSIVSIVKPSNWMHQLHCNLDHPKNLQSTHGCLAITAARETNPYILSNNKNFSSAMITSKKGWSYGRFEIRAVLPNGKMLRPAFIMIPTAEQTNWPLDGQIDVMTNIQGSSLYAGAHYGLSQNYGYIGAEYNAISANLQDFHTYAVEWNETHIQWFFDDNKYSEDFDINKMLTTDYTKNGQPFDKAFKFILSLGVGGDADYLFPGMTLTESDYMSWKCSAIIIDYVRVYEWVDIHTVHSGHISSVGDRTSSADICESVMSYIRSPNHTDGDSHTTPGPIEPTFTLTLTSSVSIVKPNLWMSCESKAFY</sequence>
<dbReference type="InterPro" id="IPR013320">
    <property type="entry name" value="ConA-like_dom_sf"/>
</dbReference>
<proteinExistence type="inferred from homology"/>
<name>A0A7R9LYH4_9ACAR</name>
<gene>
    <name evidence="3" type="ORF">ONB1V03_LOCUS7616</name>
</gene>
<dbReference type="GO" id="GO:0004553">
    <property type="term" value="F:hydrolase activity, hydrolyzing O-glycosyl compounds"/>
    <property type="evidence" value="ECO:0007669"/>
    <property type="project" value="InterPro"/>
</dbReference>
<dbReference type="PROSITE" id="PS51762">
    <property type="entry name" value="GH16_2"/>
    <property type="match status" value="2"/>
</dbReference>
<reference evidence="3" key="1">
    <citation type="submission" date="2020-11" db="EMBL/GenBank/DDBJ databases">
        <authorList>
            <person name="Tran Van P."/>
        </authorList>
    </citation>
    <scope>NUCLEOTIDE SEQUENCE</scope>
</reference>
<dbReference type="Gene3D" id="2.60.120.200">
    <property type="match status" value="2"/>
</dbReference>